<evidence type="ECO:0000313" key="1">
    <source>
        <dbReference type="EMBL" id="MEA5580824.1"/>
    </source>
</evidence>
<sequence length="121" mass="12055">MKHPFDLEITELESLNLEFQEVTDKDAAEITGGANFTTLAIGEEGGGLNNLPSLSPLPSFPIGGNGGVATTLAIGEEGGVATTLAIGEEGGVATTLAIGEEGGVATTLAIGEEGGDVNFPI</sequence>
<evidence type="ECO:0000313" key="2">
    <source>
        <dbReference type="Proteomes" id="UP001302120"/>
    </source>
</evidence>
<comment type="caution">
    <text evidence="1">The sequence shown here is derived from an EMBL/GenBank/DDBJ whole genome shotgun (WGS) entry which is preliminary data.</text>
</comment>
<proteinExistence type="predicted"/>
<reference evidence="1 2" key="1">
    <citation type="submission" date="2023-12" db="EMBL/GenBank/DDBJ databases">
        <title>Baltic Sea Cyanobacteria.</title>
        <authorList>
            <person name="Delbaje E."/>
            <person name="Fewer D.P."/>
            <person name="Shishido T.K."/>
        </authorList>
    </citation>
    <scope>NUCLEOTIDE SEQUENCE [LARGE SCALE GENOMIC DNA]</scope>
    <source>
        <strain evidence="1 2">UHCC-0300</strain>
    </source>
</reference>
<name>A0ABU5UCE8_9CYAN</name>
<keyword evidence="2" id="KW-1185">Reference proteome</keyword>
<accession>A0ABU5UCE8</accession>
<gene>
    <name evidence="1" type="ORF">VB620_05650</name>
</gene>
<dbReference type="RefSeq" id="WP_323195162.1">
    <property type="nucleotide sequence ID" value="NZ_JAYGHG010000005.1"/>
</dbReference>
<dbReference type="Proteomes" id="UP001302120">
    <property type="component" value="Unassembled WGS sequence"/>
</dbReference>
<dbReference type="EMBL" id="JAYGHG010000005">
    <property type="protein sequence ID" value="MEA5580824.1"/>
    <property type="molecule type" value="Genomic_DNA"/>
</dbReference>
<protein>
    <submittedName>
        <fullName evidence="1">Uncharacterized protein</fullName>
    </submittedName>
</protein>
<organism evidence="1 2">
    <name type="scientific">Nodularia harveyana UHCC-0300</name>
    <dbReference type="NCBI Taxonomy" id="2974287"/>
    <lineage>
        <taxon>Bacteria</taxon>
        <taxon>Bacillati</taxon>
        <taxon>Cyanobacteriota</taxon>
        <taxon>Cyanophyceae</taxon>
        <taxon>Nostocales</taxon>
        <taxon>Nodulariaceae</taxon>
        <taxon>Nodularia</taxon>
    </lineage>
</organism>